<evidence type="ECO:0000313" key="2">
    <source>
        <dbReference type="EMBL" id="SEH14726.1"/>
    </source>
</evidence>
<evidence type="ECO:0000313" key="3">
    <source>
        <dbReference type="Proteomes" id="UP000222056"/>
    </source>
</evidence>
<dbReference type="RefSeq" id="WP_177169432.1">
    <property type="nucleotide sequence ID" value="NZ_FNWJ01000002.1"/>
</dbReference>
<sequence length="199" mass="21231">MQPVEVVLLRAGLPELPLWPGRVLAARVLERSGDRGLLALAGTVLEARLPEGVKEGDHLRLRVTRQAAQELVLRVVEEAPAQSTSAPAAPTPASAFAAVTLPGGLLVSRDPNGEGEARGERPQRRAVSLVLHSPRLGELHLRAELLAGRLRARVAAEPGTVLEAARARLPALEDRLRGLGLEQLELELVARRGPVDAYG</sequence>
<dbReference type="AlphaFoldDB" id="A0A1H6FV99"/>
<name>A0A1H6FV99_THEAL</name>
<protein>
    <submittedName>
        <fullName evidence="2">Hook-length control protein FliK</fullName>
    </submittedName>
</protein>
<dbReference type="InterPro" id="IPR021136">
    <property type="entry name" value="Flagellar_hook_control-like_C"/>
</dbReference>
<dbReference type="STRING" id="29539.SAMN02745716_1719"/>
<evidence type="ECO:0000259" key="1">
    <source>
        <dbReference type="Pfam" id="PF02120"/>
    </source>
</evidence>
<proteinExistence type="predicted"/>
<reference evidence="3" key="1">
    <citation type="submission" date="2016-10" db="EMBL/GenBank/DDBJ databases">
        <authorList>
            <person name="Varghese N."/>
            <person name="Submissions S."/>
        </authorList>
    </citation>
    <scope>NUCLEOTIDE SEQUENCE [LARGE SCALE GENOMIC DNA]</scope>
    <source>
        <strain evidence="3">ATCC 35263</strain>
    </source>
</reference>
<accession>A0A1H6FV99</accession>
<keyword evidence="3" id="KW-1185">Reference proteome</keyword>
<dbReference type="Pfam" id="PF02120">
    <property type="entry name" value="Flg_hook"/>
    <property type="match status" value="1"/>
</dbReference>
<feature type="domain" description="Flagellar hook-length control protein-like C-terminal" evidence="1">
    <location>
        <begin position="116"/>
        <end position="188"/>
    </location>
</feature>
<dbReference type="Proteomes" id="UP000222056">
    <property type="component" value="Unassembled WGS sequence"/>
</dbReference>
<dbReference type="EMBL" id="FNWJ01000002">
    <property type="protein sequence ID" value="SEH14726.1"/>
    <property type="molecule type" value="Genomic_DNA"/>
</dbReference>
<organism evidence="2 3">
    <name type="scientific">Thermoleophilum album</name>
    <dbReference type="NCBI Taxonomy" id="29539"/>
    <lineage>
        <taxon>Bacteria</taxon>
        <taxon>Bacillati</taxon>
        <taxon>Actinomycetota</taxon>
        <taxon>Thermoleophilia</taxon>
        <taxon>Thermoleophilales</taxon>
        <taxon>Thermoleophilaceae</taxon>
        <taxon>Thermoleophilum</taxon>
    </lineage>
</organism>
<gene>
    <name evidence="2" type="ORF">SAMN02745716_1719</name>
</gene>